<comment type="caution">
    <text evidence="2">The sequence shown here is derived from an EMBL/GenBank/DDBJ whole genome shotgun (WGS) entry which is preliminary data.</text>
</comment>
<dbReference type="RefSeq" id="WP_210973806.1">
    <property type="nucleotide sequence ID" value="NZ_JAGPXE010000028.1"/>
</dbReference>
<accession>A0ABS5DRZ4</accession>
<gene>
    <name evidence="2" type="ORF">KBO27_33200</name>
</gene>
<feature type="region of interest" description="Disordered" evidence="1">
    <location>
        <begin position="49"/>
        <end position="74"/>
    </location>
</feature>
<dbReference type="Proteomes" id="UP000674084">
    <property type="component" value="Unassembled WGS sequence"/>
</dbReference>
<protein>
    <recommendedName>
        <fullName evidence="4">GATA-type domain-containing protein</fullName>
    </recommendedName>
</protein>
<evidence type="ECO:0000313" key="3">
    <source>
        <dbReference type="Proteomes" id="UP000674084"/>
    </source>
</evidence>
<evidence type="ECO:0000313" key="2">
    <source>
        <dbReference type="EMBL" id="MBQ0928822.1"/>
    </source>
</evidence>
<organism evidence="2 3">
    <name type="scientific">Saccharopolyspora endophytica</name>
    <dbReference type="NCBI Taxonomy" id="543886"/>
    <lineage>
        <taxon>Bacteria</taxon>
        <taxon>Bacillati</taxon>
        <taxon>Actinomycetota</taxon>
        <taxon>Actinomycetes</taxon>
        <taxon>Pseudonocardiales</taxon>
        <taxon>Pseudonocardiaceae</taxon>
        <taxon>Saccharopolyspora</taxon>
    </lineage>
</organism>
<sequence length="74" mass="8126">MTATMPVRSFLDPRPGPACPECHDPTRWLTPPIGRWICPDCAISWRYPGEPGLRENPTAQADPTAAPALKEARS</sequence>
<evidence type="ECO:0000256" key="1">
    <source>
        <dbReference type="SAM" id="MobiDB-lite"/>
    </source>
</evidence>
<reference evidence="2 3" key="1">
    <citation type="submission" date="2021-04" db="EMBL/GenBank/DDBJ databases">
        <title>Whole-genome sequencing of Saccharopolyspora endophytica KCTC 19397.</title>
        <authorList>
            <person name="Ay H."/>
            <person name="Saygin H."/>
            <person name="Sahin N."/>
        </authorList>
    </citation>
    <scope>NUCLEOTIDE SEQUENCE [LARGE SCALE GENOMIC DNA]</scope>
    <source>
        <strain evidence="2 3">KCTC 19397</strain>
    </source>
</reference>
<feature type="compositionally biased region" description="Low complexity" evidence="1">
    <location>
        <begin position="57"/>
        <end position="68"/>
    </location>
</feature>
<evidence type="ECO:0008006" key="4">
    <source>
        <dbReference type="Google" id="ProtNLM"/>
    </source>
</evidence>
<keyword evidence="3" id="KW-1185">Reference proteome</keyword>
<proteinExistence type="predicted"/>
<dbReference type="EMBL" id="JAGPXE010000028">
    <property type="protein sequence ID" value="MBQ0928822.1"/>
    <property type="molecule type" value="Genomic_DNA"/>
</dbReference>
<name>A0ABS5DRZ4_9PSEU</name>